<dbReference type="Pfam" id="PF08534">
    <property type="entry name" value="Redoxin"/>
    <property type="match status" value="1"/>
</dbReference>
<name>A0A928UXH7_9SPHI</name>
<evidence type="ECO:0000256" key="1">
    <source>
        <dbReference type="ARBA" id="ARBA00004196"/>
    </source>
</evidence>
<dbReference type="PROSITE" id="PS00194">
    <property type="entry name" value="THIOREDOXIN_1"/>
    <property type="match status" value="1"/>
</dbReference>
<dbReference type="InterPro" id="IPR036249">
    <property type="entry name" value="Thioredoxin-like_sf"/>
</dbReference>
<dbReference type="RefSeq" id="WP_196936678.1">
    <property type="nucleotide sequence ID" value="NZ_MU158698.1"/>
</dbReference>
<dbReference type="Gene3D" id="3.40.30.10">
    <property type="entry name" value="Glutaredoxin"/>
    <property type="match status" value="1"/>
</dbReference>
<proteinExistence type="predicted"/>
<accession>A0A928UXH7</accession>
<dbReference type="InterPro" id="IPR017937">
    <property type="entry name" value="Thioredoxin_CS"/>
</dbReference>
<dbReference type="GO" id="GO:0016491">
    <property type="term" value="F:oxidoreductase activity"/>
    <property type="evidence" value="ECO:0007669"/>
    <property type="project" value="InterPro"/>
</dbReference>
<dbReference type="EMBL" id="PRDK01000008">
    <property type="protein sequence ID" value="MBE8714818.1"/>
    <property type="molecule type" value="Genomic_DNA"/>
</dbReference>
<gene>
    <name evidence="5" type="ORF">C4F49_14125</name>
</gene>
<dbReference type="Proteomes" id="UP000616201">
    <property type="component" value="Unassembled WGS sequence"/>
</dbReference>
<dbReference type="CDD" id="cd02966">
    <property type="entry name" value="TlpA_like_family"/>
    <property type="match status" value="1"/>
</dbReference>
<dbReference type="GO" id="GO:0030313">
    <property type="term" value="C:cell envelope"/>
    <property type="evidence" value="ECO:0007669"/>
    <property type="project" value="UniProtKB-SubCell"/>
</dbReference>
<dbReference type="InterPro" id="IPR013740">
    <property type="entry name" value="Redoxin"/>
</dbReference>
<feature type="domain" description="Thioredoxin" evidence="4">
    <location>
        <begin position="159"/>
        <end position="307"/>
    </location>
</feature>
<dbReference type="SUPFAM" id="SSF52833">
    <property type="entry name" value="Thioredoxin-like"/>
    <property type="match status" value="1"/>
</dbReference>
<reference evidence="5" key="1">
    <citation type="submission" date="2018-02" db="EMBL/GenBank/DDBJ databases">
        <authorList>
            <person name="Vasarhelyi B.M."/>
            <person name="Deshmukh S."/>
            <person name="Balint B."/>
            <person name="Kukolya J."/>
        </authorList>
    </citation>
    <scope>NUCLEOTIDE SEQUENCE</scope>
    <source>
        <strain evidence="5">KB22</strain>
    </source>
</reference>
<evidence type="ECO:0000256" key="2">
    <source>
        <dbReference type="ARBA" id="ARBA00022748"/>
    </source>
</evidence>
<evidence type="ECO:0000256" key="3">
    <source>
        <dbReference type="ARBA" id="ARBA00023284"/>
    </source>
</evidence>
<dbReference type="PROSITE" id="PS51352">
    <property type="entry name" value="THIOREDOXIN_2"/>
    <property type="match status" value="1"/>
</dbReference>
<dbReference type="InterPro" id="IPR013766">
    <property type="entry name" value="Thioredoxin_domain"/>
</dbReference>
<dbReference type="AlphaFoldDB" id="A0A928UXH7"/>
<dbReference type="PANTHER" id="PTHR42852">
    <property type="entry name" value="THIOL:DISULFIDE INTERCHANGE PROTEIN DSBE"/>
    <property type="match status" value="1"/>
</dbReference>
<keyword evidence="3" id="KW-0676">Redox-active center</keyword>
<dbReference type="PANTHER" id="PTHR42852:SF13">
    <property type="entry name" value="PROTEIN DIPZ"/>
    <property type="match status" value="1"/>
</dbReference>
<keyword evidence="2" id="KW-0201">Cytochrome c-type biogenesis</keyword>
<keyword evidence="6" id="KW-1185">Reference proteome</keyword>
<sequence>MKDFYEDGRGQFFLKLLFSKDKGALYRSVGAARPFPFVLEQKEPNTHGPILPGSDYFKIRLHNKKFLLLSWQLLKMSHANRVYDPRKEKQNNRGCIDGIHIPKDLNFTFWALGGFRTYSLQAMMYSILLFVSFLFHSVALAQSRQDIGTVAGANRIVPLRAGDKLPEEFWKQEYLFYRNGDTVRQTLDVYRGKAIILDFWAQWCTPCLVSLGKVNTFAHQLSGNGVFIPVTSDKLTSVQSVWKKQGFTLPSVIGDTILGQFFPRASIPHVVWIDAEGTVAHITNQQPLDESNMSDFFKGAELEVAQKTAVDKNRPLLLDTRVDPSSVENYQLVLKGKQEGMPMLKFTRSTPQGVFSKTYINRPLLLLYKGLAYDLFYGLGQTMFEKDFQIADIDPAILNEIYTLDIISPSNTEATFYSHLVDLLNTASGLEAGMDSEQRQCLVLKKLNGDVVLGTAGGERLRQVDWNGHIDLRNLPLPSFQGILMDDRLTGKYIVNETGYKGNIDAQLTVTSDLAELNRQLAKMGLQLEEAIRDVTIFTIKKPKPNEHE</sequence>
<organism evidence="5 6">
    <name type="scientific">Sphingobacterium hungaricum</name>
    <dbReference type="NCBI Taxonomy" id="2082723"/>
    <lineage>
        <taxon>Bacteria</taxon>
        <taxon>Pseudomonadati</taxon>
        <taxon>Bacteroidota</taxon>
        <taxon>Sphingobacteriia</taxon>
        <taxon>Sphingobacteriales</taxon>
        <taxon>Sphingobacteriaceae</taxon>
        <taxon>Sphingobacterium</taxon>
    </lineage>
</organism>
<protein>
    <recommendedName>
        <fullName evidence="4">Thioredoxin domain-containing protein</fullName>
    </recommendedName>
</protein>
<evidence type="ECO:0000313" key="6">
    <source>
        <dbReference type="Proteomes" id="UP000616201"/>
    </source>
</evidence>
<evidence type="ECO:0000313" key="5">
    <source>
        <dbReference type="EMBL" id="MBE8714818.1"/>
    </source>
</evidence>
<comment type="caution">
    <text evidence="5">The sequence shown here is derived from an EMBL/GenBank/DDBJ whole genome shotgun (WGS) entry which is preliminary data.</text>
</comment>
<comment type="subcellular location">
    <subcellularLocation>
        <location evidence="1">Cell envelope</location>
    </subcellularLocation>
</comment>
<dbReference type="GO" id="GO:0017004">
    <property type="term" value="P:cytochrome complex assembly"/>
    <property type="evidence" value="ECO:0007669"/>
    <property type="project" value="UniProtKB-KW"/>
</dbReference>
<dbReference type="InterPro" id="IPR050553">
    <property type="entry name" value="Thioredoxin_ResA/DsbE_sf"/>
</dbReference>
<evidence type="ECO:0000259" key="4">
    <source>
        <dbReference type="PROSITE" id="PS51352"/>
    </source>
</evidence>